<dbReference type="InterPro" id="IPR036866">
    <property type="entry name" value="RibonucZ/Hydroxyglut_hydro"/>
</dbReference>
<sequence>MTTDPFHLGAIRIDTLVDGIFEIGREVLIHEDGEEARALAMDAWGDRPLSFDVNVHLLRGPDGISLIDAGTGPHWGPHLGHARKAMSEAGVEPGDVDRILLTHVHGDHALGLLGEADAPYFPRAKILLPAAELAFFTNDAERLALPEKRRSGFEITARLIATYGDRLRPVPFGAITPEIELIALPGHTPGQGGYLLSQGDTKLLLWADALHLAQLQSSDPGAGLFFDLDPATAVRTRRTLLARAAAEGWIVGGSHLTGYARVIRDGGAFRLEPLAG</sequence>
<accession>A0ABS5QFN4</accession>
<evidence type="ECO:0000313" key="7">
    <source>
        <dbReference type="Proteomes" id="UP000766336"/>
    </source>
</evidence>
<dbReference type="SUPFAM" id="SSF56281">
    <property type="entry name" value="Metallo-hydrolase/oxidoreductase"/>
    <property type="match status" value="1"/>
</dbReference>
<dbReference type="PANTHER" id="PTHR42978">
    <property type="entry name" value="QUORUM-QUENCHING LACTONASE YTNP-RELATED-RELATED"/>
    <property type="match status" value="1"/>
</dbReference>
<dbReference type="Gene3D" id="3.60.15.10">
    <property type="entry name" value="Ribonuclease Z/Hydroxyacylglutathione hydrolase-like"/>
    <property type="match status" value="1"/>
</dbReference>
<feature type="domain" description="Metallo-beta-lactamase" evidence="5">
    <location>
        <begin position="52"/>
        <end position="255"/>
    </location>
</feature>
<proteinExistence type="inferred from homology"/>
<dbReference type="RefSeq" id="WP_213671185.1">
    <property type="nucleotide sequence ID" value="NZ_JAHCDA010000003.1"/>
</dbReference>
<evidence type="ECO:0000256" key="1">
    <source>
        <dbReference type="ARBA" id="ARBA00007749"/>
    </source>
</evidence>
<dbReference type="Proteomes" id="UP000766336">
    <property type="component" value="Unassembled WGS sequence"/>
</dbReference>
<protein>
    <submittedName>
        <fullName evidence="6">MBL fold metallo-hydrolase</fullName>
    </submittedName>
</protein>
<reference evidence="6 7" key="1">
    <citation type="submission" date="2021-05" db="EMBL/GenBank/DDBJ databases">
        <title>Roseococcus sp. XZZS9, whole genome shotgun sequencing project.</title>
        <authorList>
            <person name="Zhao G."/>
            <person name="Shen L."/>
        </authorList>
    </citation>
    <scope>NUCLEOTIDE SEQUENCE [LARGE SCALE GENOMIC DNA]</scope>
    <source>
        <strain evidence="6 7">XZZS9</strain>
    </source>
</reference>
<dbReference type="InterPro" id="IPR001279">
    <property type="entry name" value="Metallo-B-lactamas"/>
</dbReference>
<name>A0ABS5QFN4_9PROT</name>
<keyword evidence="2" id="KW-0479">Metal-binding</keyword>
<keyword evidence="4" id="KW-0862">Zinc</keyword>
<gene>
    <name evidence="6" type="ORF">KHU32_16135</name>
</gene>
<organism evidence="6 7">
    <name type="scientific">Roseococcus pinisoli</name>
    <dbReference type="NCBI Taxonomy" id="2835040"/>
    <lineage>
        <taxon>Bacteria</taxon>
        <taxon>Pseudomonadati</taxon>
        <taxon>Pseudomonadota</taxon>
        <taxon>Alphaproteobacteria</taxon>
        <taxon>Acetobacterales</taxon>
        <taxon>Roseomonadaceae</taxon>
        <taxon>Roseococcus</taxon>
    </lineage>
</organism>
<dbReference type="EMBL" id="JAHCDA010000003">
    <property type="protein sequence ID" value="MBS7812481.1"/>
    <property type="molecule type" value="Genomic_DNA"/>
</dbReference>
<evidence type="ECO:0000259" key="5">
    <source>
        <dbReference type="SMART" id="SM00849"/>
    </source>
</evidence>
<evidence type="ECO:0000313" key="6">
    <source>
        <dbReference type="EMBL" id="MBS7812481.1"/>
    </source>
</evidence>
<evidence type="ECO:0000256" key="2">
    <source>
        <dbReference type="ARBA" id="ARBA00022723"/>
    </source>
</evidence>
<dbReference type="SMART" id="SM00849">
    <property type="entry name" value="Lactamase_B"/>
    <property type="match status" value="1"/>
</dbReference>
<evidence type="ECO:0000256" key="3">
    <source>
        <dbReference type="ARBA" id="ARBA00022801"/>
    </source>
</evidence>
<comment type="caution">
    <text evidence="6">The sequence shown here is derived from an EMBL/GenBank/DDBJ whole genome shotgun (WGS) entry which is preliminary data.</text>
</comment>
<dbReference type="InterPro" id="IPR051013">
    <property type="entry name" value="MBL_superfamily_lactonases"/>
</dbReference>
<dbReference type="PANTHER" id="PTHR42978:SF6">
    <property type="entry name" value="QUORUM-QUENCHING LACTONASE YTNP-RELATED"/>
    <property type="match status" value="1"/>
</dbReference>
<comment type="similarity">
    <text evidence="1">Belongs to the metallo-beta-lactamase superfamily.</text>
</comment>
<evidence type="ECO:0000256" key="4">
    <source>
        <dbReference type="ARBA" id="ARBA00022833"/>
    </source>
</evidence>
<dbReference type="CDD" id="cd07720">
    <property type="entry name" value="OPHC2-like_MBL-fold"/>
    <property type="match status" value="1"/>
</dbReference>
<keyword evidence="3" id="KW-0378">Hydrolase</keyword>
<dbReference type="Pfam" id="PF00753">
    <property type="entry name" value="Lactamase_B"/>
    <property type="match status" value="1"/>
</dbReference>
<keyword evidence="7" id="KW-1185">Reference proteome</keyword>